<dbReference type="AlphaFoldDB" id="A0A7T8KDA4"/>
<protein>
    <submittedName>
        <fullName evidence="2">Uncharacterized protein</fullName>
    </submittedName>
</protein>
<accession>A0A7T8KDA4</accession>
<keyword evidence="3" id="KW-1185">Reference proteome</keyword>
<proteinExistence type="predicted"/>
<organism evidence="2 3">
    <name type="scientific">Caligus rogercresseyi</name>
    <name type="common">Sea louse</name>
    <dbReference type="NCBI Taxonomy" id="217165"/>
    <lineage>
        <taxon>Eukaryota</taxon>
        <taxon>Metazoa</taxon>
        <taxon>Ecdysozoa</taxon>
        <taxon>Arthropoda</taxon>
        <taxon>Crustacea</taxon>
        <taxon>Multicrustacea</taxon>
        <taxon>Hexanauplia</taxon>
        <taxon>Copepoda</taxon>
        <taxon>Siphonostomatoida</taxon>
        <taxon>Caligidae</taxon>
        <taxon>Caligus</taxon>
    </lineage>
</organism>
<evidence type="ECO:0000313" key="2">
    <source>
        <dbReference type="EMBL" id="QQP53790.1"/>
    </source>
</evidence>
<dbReference type="Proteomes" id="UP000595437">
    <property type="component" value="Chromosome 4"/>
</dbReference>
<sequence length="51" mass="5676">MLVMEVPSQWTTLPSKAITGHLPILVQLKGRSENRPCATRVNEPQQPPPID</sequence>
<name>A0A7T8KDA4_CALRO</name>
<evidence type="ECO:0000256" key="1">
    <source>
        <dbReference type="SAM" id="MobiDB-lite"/>
    </source>
</evidence>
<evidence type="ECO:0000313" key="3">
    <source>
        <dbReference type="Proteomes" id="UP000595437"/>
    </source>
</evidence>
<gene>
    <name evidence="2" type="ORF">FKW44_006393</name>
</gene>
<dbReference type="EMBL" id="CP045893">
    <property type="protein sequence ID" value="QQP53790.1"/>
    <property type="molecule type" value="Genomic_DNA"/>
</dbReference>
<reference evidence="3" key="1">
    <citation type="submission" date="2021-01" db="EMBL/GenBank/DDBJ databases">
        <title>Caligus Genome Assembly.</title>
        <authorList>
            <person name="Gallardo-Escarate C."/>
        </authorList>
    </citation>
    <scope>NUCLEOTIDE SEQUENCE [LARGE SCALE GENOMIC DNA]</scope>
</reference>
<feature type="region of interest" description="Disordered" evidence="1">
    <location>
        <begin position="32"/>
        <end position="51"/>
    </location>
</feature>